<reference evidence="1" key="1">
    <citation type="journal article" date="2021" name="Proc. Natl. Acad. Sci. U.S.A.">
        <title>Three genomes in the algal genus Volvox reveal the fate of a haploid sex-determining region after a transition to homothallism.</title>
        <authorList>
            <person name="Yamamoto K."/>
            <person name="Hamaji T."/>
            <person name="Kawai-Toyooka H."/>
            <person name="Matsuzaki R."/>
            <person name="Takahashi F."/>
            <person name="Nishimura Y."/>
            <person name="Kawachi M."/>
            <person name="Noguchi H."/>
            <person name="Minakuchi Y."/>
            <person name="Umen J.G."/>
            <person name="Toyoda A."/>
            <person name="Nozaki H."/>
        </authorList>
    </citation>
    <scope>NUCLEOTIDE SEQUENCE</scope>
    <source>
        <strain evidence="1">NIES-3785</strain>
    </source>
</reference>
<dbReference type="Gene3D" id="3.40.30.10">
    <property type="entry name" value="Glutaredoxin"/>
    <property type="match status" value="1"/>
</dbReference>
<dbReference type="AlphaFoldDB" id="A0A8J4D4A2"/>
<comment type="caution">
    <text evidence="1">The sequence shown here is derived from an EMBL/GenBank/DDBJ whole genome shotgun (WGS) entry which is preliminary data.</text>
</comment>
<dbReference type="EMBL" id="BNCQ01000002">
    <property type="protein sequence ID" value="GIL94786.1"/>
    <property type="molecule type" value="Genomic_DNA"/>
</dbReference>
<accession>A0A8J4D4A2</accession>
<evidence type="ECO:0008006" key="3">
    <source>
        <dbReference type="Google" id="ProtNLM"/>
    </source>
</evidence>
<organism evidence="1 2">
    <name type="scientific">Volvox reticuliferus</name>
    <dbReference type="NCBI Taxonomy" id="1737510"/>
    <lineage>
        <taxon>Eukaryota</taxon>
        <taxon>Viridiplantae</taxon>
        <taxon>Chlorophyta</taxon>
        <taxon>core chlorophytes</taxon>
        <taxon>Chlorophyceae</taxon>
        <taxon>CS clade</taxon>
        <taxon>Chlamydomonadales</taxon>
        <taxon>Volvocaceae</taxon>
        <taxon>Volvox</taxon>
    </lineage>
</organism>
<dbReference type="InterPro" id="IPR036249">
    <property type="entry name" value="Thioredoxin-like_sf"/>
</dbReference>
<sequence>MCSSKSHTHTHTHTLHACTLYDPGMPVVIEFCWKGGNTGFPVRAPPAIRKGDFVLSNTPVIMAYLGRQFGLMPGSLEDAAHVEQVLAIVTDAVAEGRLAFHPKVRDGPFPAPRSALFCTPR</sequence>
<evidence type="ECO:0000313" key="1">
    <source>
        <dbReference type="EMBL" id="GIL94786.1"/>
    </source>
</evidence>
<proteinExistence type="predicted"/>
<dbReference type="Proteomes" id="UP000722791">
    <property type="component" value="Unassembled WGS sequence"/>
</dbReference>
<name>A0A8J4D4A2_9CHLO</name>
<gene>
    <name evidence="1" type="ORF">Vretimale_744</name>
</gene>
<dbReference type="SUPFAM" id="SSF52833">
    <property type="entry name" value="Thioredoxin-like"/>
    <property type="match status" value="1"/>
</dbReference>
<protein>
    <recommendedName>
        <fullName evidence="3">GST N-terminal domain-containing protein</fullName>
    </recommendedName>
</protein>
<evidence type="ECO:0000313" key="2">
    <source>
        <dbReference type="Proteomes" id="UP000722791"/>
    </source>
</evidence>